<dbReference type="AlphaFoldDB" id="A0AAW3DNM4"/>
<protein>
    <submittedName>
        <fullName evidence="2">Uncharacterized protein</fullName>
    </submittedName>
</protein>
<evidence type="ECO:0000313" key="3">
    <source>
        <dbReference type="Proteomes" id="UP000053149"/>
    </source>
</evidence>
<keyword evidence="3" id="KW-1185">Reference proteome</keyword>
<dbReference type="Proteomes" id="UP000053149">
    <property type="component" value="Unassembled WGS sequence"/>
</dbReference>
<reference evidence="2 3" key="1">
    <citation type="journal article" date="2014" name="Science">
        <title>Comparative genomics reveals insights into avian genome evolution and adaptation.</title>
        <authorList>
            <consortium name="Avian Genome Consortium"/>
            <person name="Zhang G."/>
            <person name="Li C."/>
            <person name="Li Q."/>
            <person name="Li B."/>
            <person name="Larkin D.M."/>
            <person name="Lee C."/>
            <person name="Storz J.F."/>
            <person name="Antunes A."/>
            <person name="Greenwold M.J."/>
            <person name="Meredith R.W."/>
            <person name="Odeen A."/>
            <person name="Cui J."/>
            <person name="Zhou Q."/>
            <person name="Xu L."/>
            <person name="Pan H."/>
            <person name="Wang Z."/>
            <person name="Jin L."/>
            <person name="Zhang P."/>
            <person name="Hu H."/>
            <person name="Yang W."/>
            <person name="Hu J."/>
            <person name="Xiao J."/>
            <person name="Yang Z."/>
            <person name="Liu Y."/>
            <person name="Xie Q."/>
            <person name="Yu H."/>
            <person name="Lian J."/>
            <person name="Wen P."/>
            <person name="Zhang F."/>
            <person name="Li H."/>
            <person name="Zeng Y."/>
            <person name="Xiong Z."/>
            <person name="Liu S."/>
            <person name="Zhou L."/>
            <person name="Huang Z."/>
            <person name="An N."/>
            <person name="Wang J."/>
            <person name="Zheng Q."/>
            <person name="Xiong Y."/>
            <person name="Wang G."/>
            <person name="Wang B."/>
            <person name="Wang J."/>
            <person name="Fan Y."/>
            <person name="da Fonseca R.R."/>
            <person name="Alfaro-Nunez A."/>
            <person name="Schubert M."/>
            <person name="Orlando L."/>
            <person name="Mourier T."/>
            <person name="Howard J.T."/>
            <person name="Ganapathy G."/>
            <person name="Pfenning A."/>
            <person name="Whitney O."/>
            <person name="Rivas M.V."/>
            <person name="Hara E."/>
            <person name="Smith J."/>
            <person name="Farre M."/>
            <person name="Narayan J."/>
            <person name="Slavov G."/>
            <person name="Romanov M.N."/>
            <person name="Borges R."/>
            <person name="Machado J.P."/>
            <person name="Khan I."/>
            <person name="Springer M.S."/>
            <person name="Gatesy J."/>
            <person name="Hoffmann F.G."/>
            <person name="Opazo J.C."/>
            <person name="Hastad O."/>
            <person name="Sawyer R.H."/>
            <person name="Kim H."/>
            <person name="Kim K.W."/>
            <person name="Kim H.J."/>
            <person name="Cho S."/>
            <person name="Li N."/>
            <person name="Huang Y."/>
            <person name="Bruford M.W."/>
            <person name="Zhan X."/>
            <person name="Dixon A."/>
            <person name="Bertelsen M.F."/>
            <person name="Derryberry E."/>
            <person name="Warren W."/>
            <person name="Wilson R.K."/>
            <person name="Li S."/>
            <person name="Ray D.A."/>
            <person name="Green R.E."/>
            <person name="O'Brien S.J."/>
            <person name="Griffin D."/>
            <person name="Johnson W.E."/>
            <person name="Haussler D."/>
            <person name="Ryder O.A."/>
            <person name="Willerslev E."/>
            <person name="Graves G.R."/>
            <person name="Alstrom P."/>
            <person name="Fjeldsa J."/>
            <person name="Mindell D.P."/>
            <person name="Edwards S.V."/>
            <person name="Braun E.L."/>
            <person name="Rahbek C."/>
            <person name="Burt D.W."/>
            <person name="Houde P."/>
            <person name="Zhang Y."/>
            <person name="Yang H."/>
            <person name="Wang J."/>
            <person name="Jarvis E.D."/>
            <person name="Gilbert M.T."/>
            <person name="Wang J."/>
        </authorList>
    </citation>
    <scope>NUCLEOTIDE SEQUENCE [LARGE SCALE GENOMIC DNA]</scope>
    <source>
        <strain evidence="2">BGI_N339</strain>
    </source>
</reference>
<accession>A0AAW3DNM4</accession>
<name>A0AAW3DNM4_9AVES</name>
<dbReference type="EMBL" id="JMFR01072249">
    <property type="protein sequence ID" value="KFV00692.1"/>
    <property type="molecule type" value="Genomic_DNA"/>
</dbReference>
<proteinExistence type="predicted"/>
<gene>
    <name evidence="2" type="ORF">N339_05802</name>
</gene>
<sequence length="52" mass="4930">SPAHLAGEEPPAGVAVGNRTEAKAREAKAPGGDGHSLRAEDAANGSGGGGSH</sequence>
<feature type="non-terminal residue" evidence="2">
    <location>
        <position position="52"/>
    </location>
</feature>
<feature type="region of interest" description="Disordered" evidence="1">
    <location>
        <begin position="1"/>
        <end position="52"/>
    </location>
</feature>
<comment type="caution">
    <text evidence="2">The sequence shown here is derived from an EMBL/GenBank/DDBJ whole genome shotgun (WGS) entry which is preliminary data.</text>
</comment>
<feature type="non-terminal residue" evidence="2">
    <location>
        <position position="1"/>
    </location>
</feature>
<evidence type="ECO:0000313" key="2">
    <source>
        <dbReference type="EMBL" id="KFV00692.1"/>
    </source>
</evidence>
<evidence type="ECO:0000256" key="1">
    <source>
        <dbReference type="SAM" id="MobiDB-lite"/>
    </source>
</evidence>
<organism evidence="2 3">
    <name type="scientific">Pterocles gutturalis</name>
    <name type="common">yellow-throated sandgrouse</name>
    <dbReference type="NCBI Taxonomy" id="240206"/>
    <lineage>
        <taxon>Eukaryota</taxon>
        <taxon>Metazoa</taxon>
        <taxon>Chordata</taxon>
        <taxon>Craniata</taxon>
        <taxon>Vertebrata</taxon>
        <taxon>Euteleostomi</taxon>
        <taxon>Archelosauria</taxon>
        <taxon>Archosauria</taxon>
        <taxon>Dinosauria</taxon>
        <taxon>Saurischia</taxon>
        <taxon>Theropoda</taxon>
        <taxon>Coelurosauria</taxon>
        <taxon>Aves</taxon>
        <taxon>Neognathae</taxon>
        <taxon>Neoaves</taxon>
        <taxon>Columbimorphae</taxon>
        <taxon>Pterocliformes</taxon>
        <taxon>Pteroclidae</taxon>
        <taxon>Pterocles</taxon>
    </lineage>
</organism>